<evidence type="ECO:0000256" key="1">
    <source>
        <dbReference type="ARBA" id="ARBA00022729"/>
    </source>
</evidence>
<accession>A0A6A4G7Z5</accession>
<name>A0A6A4G7Z5_9STRA</name>
<dbReference type="Gene3D" id="1.50.10.100">
    <property type="entry name" value="Chondroitin AC/alginate lyase"/>
    <property type="match status" value="1"/>
</dbReference>
<gene>
    <name evidence="4" type="ORF">PR003_g780</name>
</gene>
<comment type="caution">
    <text evidence="4">The sequence shown here is derived from an EMBL/GenBank/DDBJ whole genome shotgun (WGS) entry which is preliminary data.</text>
</comment>
<dbReference type="Proteomes" id="UP000434957">
    <property type="component" value="Unassembled WGS sequence"/>
</dbReference>
<proteinExistence type="predicted"/>
<dbReference type="AlphaFoldDB" id="A0A6A4G7Z5"/>
<keyword evidence="5" id="KW-1185">Reference proteome</keyword>
<evidence type="ECO:0000259" key="3">
    <source>
        <dbReference type="Pfam" id="PF05426"/>
    </source>
</evidence>
<dbReference type="InterPro" id="IPR008929">
    <property type="entry name" value="Chondroitin_lyas"/>
</dbReference>
<dbReference type="EMBL" id="QXFT01000018">
    <property type="protein sequence ID" value="KAE9359379.1"/>
    <property type="molecule type" value="Genomic_DNA"/>
</dbReference>
<keyword evidence="1" id="KW-0732">Signal</keyword>
<sequence>MPERGACSVRRWLALLLALGLLSVGLLSYRMSSMAQPPLPLRPLLRSPRATPPTYMLVRTIGNALPPRHEPARALQNLRFILEHERLDDEQVATHWVLNRLADERVARQFRELLAEFDAPFTELPLRLAQYAEAPFNVVVEDHGVDRVHEEPGDEDEWTQNLDVNAVYASKNRHALGINGARNVMLDITRESGARWLLSWDQTCFLTHEAWGQIKRDLDNAAPDQKYFMSFMDRLTEENDVILSPDFKVDPWEEPQIIFRNDSVERFDEQLRYGQRDKAALLIRLQVNGVWNGWGWSSWEQQRTYANLSKDVSGPDAVPSTGYVIRLYSGLESEMEQNTALAGYGREIRRAKGVISMLDKLEERVMLELYHYRPDKLLVYDEALLQQYTENSKTEEGKQAISGLLDDASRAMEISEPWTVTSNKALDPEHDPRVFANYFDQKEGPLDDGDFIREMAYNTTALSLAWRVTGDKQYAVQASRFLEAWCADSTSAMRATLEYADMSYQKLLTSTDGNTRGSLMGIRHTAVIPMLLDAIRLLNATSSNASEDGAFQGDLSDKVVQWTRDLFDGLQSEYARDTFRWSSGLFALLYDVQVAALGAFLNDSKSLRFTLGTMQGRLMTMMSSEEKLLVPTGVATKPYTMLTLATWGFAVDLAQQFGLSRHLFQFDLTRNRREERVNEEGGLLCRFVGHSVPCCQTEASSGTSGHQCVRALQHADEAQLFVYSRIVRQAVEHSLLASVNAFENSKNSVGALNVDGPAVGERRFLRGNVIKIDDLALSEERALPVVTKMKAKLFKLKMKIAMPGIKKVLQNVVEGLLK</sequence>
<dbReference type="SUPFAM" id="SSF48230">
    <property type="entry name" value="Chondroitin AC/alginate lyase"/>
    <property type="match status" value="1"/>
</dbReference>
<dbReference type="GO" id="GO:0016829">
    <property type="term" value="F:lyase activity"/>
    <property type="evidence" value="ECO:0007669"/>
    <property type="project" value="UniProtKB-KW"/>
</dbReference>
<feature type="domain" description="Alginate lyase" evidence="3">
    <location>
        <begin position="450"/>
        <end position="613"/>
    </location>
</feature>
<evidence type="ECO:0000256" key="2">
    <source>
        <dbReference type="ARBA" id="ARBA00023239"/>
    </source>
</evidence>
<dbReference type="Pfam" id="PF05426">
    <property type="entry name" value="Alginate_lyase"/>
    <property type="match status" value="1"/>
</dbReference>
<reference evidence="4 5" key="1">
    <citation type="submission" date="2018-08" db="EMBL/GenBank/DDBJ databases">
        <title>Genomic investigation of the strawberry pathogen Phytophthora fragariae indicates pathogenicity is determined by transcriptional variation in three key races.</title>
        <authorList>
            <person name="Adams T.M."/>
            <person name="Armitage A.D."/>
            <person name="Sobczyk M.K."/>
            <person name="Bates H.J."/>
            <person name="Dunwell J.M."/>
            <person name="Nellist C.F."/>
            <person name="Harrison R.J."/>
        </authorList>
    </citation>
    <scope>NUCLEOTIDE SEQUENCE [LARGE SCALE GENOMIC DNA]</scope>
    <source>
        <strain evidence="4 5">SCRP333</strain>
    </source>
</reference>
<organism evidence="4 5">
    <name type="scientific">Phytophthora rubi</name>
    <dbReference type="NCBI Taxonomy" id="129364"/>
    <lineage>
        <taxon>Eukaryota</taxon>
        <taxon>Sar</taxon>
        <taxon>Stramenopiles</taxon>
        <taxon>Oomycota</taxon>
        <taxon>Peronosporomycetes</taxon>
        <taxon>Peronosporales</taxon>
        <taxon>Peronosporaceae</taxon>
        <taxon>Phytophthora</taxon>
    </lineage>
</organism>
<keyword evidence="2" id="KW-0456">Lyase</keyword>
<evidence type="ECO:0000313" key="4">
    <source>
        <dbReference type="EMBL" id="KAE9359379.1"/>
    </source>
</evidence>
<dbReference type="InterPro" id="IPR008397">
    <property type="entry name" value="Alginate_lyase_dom"/>
</dbReference>
<evidence type="ECO:0000313" key="5">
    <source>
        <dbReference type="Proteomes" id="UP000434957"/>
    </source>
</evidence>
<protein>
    <recommendedName>
        <fullName evidence="3">Alginate lyase domain-containing protein</fullName>
    </recommendedName>
</protein>